<dbReference type="Gene3D" id="2.60.120.10">
    <property type="entry name" value="Jelly Rolls"/>
    <property type="match status" value="1"/>
</dbReference>
<dbReference type="EMBL" id="FNHF01000001">
    <property type="protein sequence ID" value="SDL90694.1"/>
    <property type="molecule type" value="Genomic_DNA"/>
</dbReference>
<dbReference type="SMART" id="SM00100">
    <property type="entry name" value="cNMP"/>
    <property type="match status" value="1"/>
</dbReference>
<name>A0A1G9NWF5_9BACI</name>
<dbReference type="PROSITE" id="PS51063">
    <property type="entry name" value="HTH_CRP_2"/>
    <property type="match status" value="1"/>
</dbReference>
<keyword evidence="3" id="KW-0010">Activator</keyword>
<sequence>MEAAVKQEQAVGNTWQFTKESFEKIQGIMYQHAFPAGTTLFWEGDEAEKLYFLESGSVRLVKNADDGKDLCLYYFHEGDLFGEIQYPGQEGQMSYTAEVLQDARVGIIQQRDLEILLWQHGDLAIEFSRWLGYMQQLTQVKLRDLMFHGKNGALASTLIRAANTYGVQDGATIRFTEKFTNAELASLIGATRETVNRMLNQLKKQQIIDIEHGRIVILDLAELKAICHCEECPLGICRL</sequence>
<feature type="domain" description="Cyclic nucleotide-binding" evidence="5">
    <location>
        <begin position="17"/>
        <end position="117"/>
    </location>
</feature>
<dbReference type="SUPFAM" id="SSF46785">
    <property type="entry name" value="Winged helix' DNA-binding domain"/>
    <property type="match status" value="1"/>
</dbReference>
<dbReference type="InterPro" id="IPR014710">
    <property type="entry name" value="RmlC-like_jellyroll"/>
</dbReference>
<evidence type="ECO:0000259" key="6">
    <source>
        <dbReference type="PROSITE" id="PS51063"/>
    </source>
</evidence>
<dbReference type="SMART" id="SM00419">
    <property type="entry name" value="HTH_CRP"/>
    <property type="match status" value="1"/>
</dbReference>
<evidence type="ECO:0000313" key="8">
    <source>
        <dbReference type="Proteomes" id="UP000182347"/>
    </source>
</evidence>
<protein>
    <submittedName>
        <fullName evidence="7">CRP/FNR family transcriptional regulator, anaerobic regulatory protein</fullName>
    </submittedName>
</protein>
<dbReference type="Proteomes" id="UP000182347">
    <property type="component" value="Unassembled WGS sequence"/>
</dbReference>
<dbReference type="InterPro" id="IPR050397">
    <property type="entry name" value="Env_Response_Regulators"/>
</dbReference>
<organism evidence="7 8">
    <name type="scientific">Sediminibacillus halophilus</name>
    <dbReference type="NCBI Taxonomy" id="482461"/>
    <lineage>
        <taxon>Bacteria</taxon>
        <taxon>Bacillati</taxon>
        <taxon>Bacillota</taxon>
        <taxon>Bacilli</taxon>
        <taxon>Bacillales</taxon>
        <taxon>Bacillaceae</taxon>
        <taxon>Sediminibacillus</taxon>
    </lineage>
</organism>
<keyword evidence="1" id="KW-0805">Transcription regulation</keyword>
<keyword evidence="4" id="KW-0804">Transcription</keyword>
<accession>A0A1G9NWF5</accession>
<dbReference type="PRINTS" id="PR00034">
    <property type="entry name" value="HTHCRP"/>
</dbReference>
<dbReference type="Gene3D" id="1.10.10.10">
    <property type="entry name" value="Winged helix-like DNA-binding domain superfamily/Winged helix DNA-binding domain"/>
    <property type="match status" value="1"/>
</dbReference>
<dbReference type="InterPro" id="IPR018490">
    <property type="entry name" value="cNMP-bd_dom_sf"/>
</dbReference>
<proteinExistence type="predicted"/>
<dbReference type="Pfam" id="PF13545">
    <property type="entry name" value="HTH_Crp_2"/>
    <property type="match status" value="1"/>
</dbReference>
<dbReference type="InterPro" id="IPR000595">
    <property type="entry name" value="cNMP-bd_dom"/>
</dbReference>
<dbReference type="PROSITE" id="PS50042">
    <property type="entry name" value="CNMP_BINDING_3"/>
    <property type="match status" value="1"/>
</dbReference>
<evidence type="ECO:0000259" key="5">
    <source>
        <dbReference type="PROSITE" id="PS50042"/>
    </source>
</evidence>
<dbReference type="CDD" id="cd00038">
    <property type="entry name" value="CAP_ED"/>
    <property type="match status" value="1"/>
</dbReference>
<dbReference type="GO" id="GO:0005829">
    <property type="term" value="C:cytosol"/>
    <property type="evidence" value="ECO:0007669"/>
    <property type="project" value="TreeGrafter"/>
</dbReference>
<evidence type="ECO:0000256" key="2">
    <source>
        <dbReference type="ARBA" id="ARBA00023125"/>
    </source>
</evidence>
<dbReference type="PANTHER" id="PTHR24567:SF74">
    <property type="entry name" value="HTH-TYPE TRANSCRIPTIONAL REGULATOR ARCR"/>
    <property type="match status" value="1"/>
</dbReference>
<dbReference type="InterPro" id="IPR012318">
    <property type="entry name" value="HTH_CRP"/>
</dbReference>
<dbReference type="RefSeq" id="WP_074597879.1">
    <property type="nucleotide sequence ID" value="NZ_FNHF01000001.1"/>
</dbReference>
<dbReference type="OrthoDB" id="9810708at2"/>
<dbReference type="InterPro" id="IPR036390">
    <property type="entry name" value="WH_DNA-bd_sf"/>
</dbReference>
<reference evidence="8" key="1">
    <citation type="submission" date="2016-10" db="EMBL/GenBank/DDBJ databases">
        <authorList>
            <person name="Varghese N."/>
            <person name="Submissions S."/>
        </authorList>
    </citation>
    <scope>NUCLEOTIDE SEQUENCE [LARGE SCALE GENOMIC DNA]</scope>
    <source>
        <strain evidence="8">CGMCC 1.6199</strain>
    </source>
</reference>
<evidence type="ECO:0000256" key="4">
    <source>
        <dbReference type="ARBA" id="ARBA00023163"/>
    </source>
</evidence>
<gene>
    <name evidence="7" type="ORF">SAMN05216244_1179</name>
</gene>
<evidence type="ECO:0000256" key="1">
    <source>
        <dbReference type="ARBA" id="ARBA00023015"/>
    </source>
</evidence>
<dbReference type="AlphaFoldDB" id="A0A1G9NWF5"/>
<keyword evidence="8" id="KW-1185">Reference proteome</keyword>
<feature type="domain" description="HTH crp-type" evidence="6">
    <location>
        <begin position="148"/>
        <end position="221"/>
    </location>
</feature>
<evidence type="ECO:0000256" key="3">
    <source>
        <dbReference type="ARBA" id="ARBA00023159"/>
    </source>
</evidence>
<dbReference type="Pfam" id="PF00027">
    <property type="entry name" value="cNMP_binding"/>
    <property type="match status" value="1"/>
</dbReference>
<dbReference type="SUPFAM" id="SSF51206">
    <property type="entry name" value="cAMP-binding domain-like"/>
    <property type="match status" value="1"/>
</dbReference>
<dbReference type="InterPro" id="IPR036388">
    <property type="entry name" value="WH-like_DNA-bd_sf"/>
</dbReference>
<dbReference type="PANTHER" id="PTHR24567">
    <property type="entry name" value="CRP FAMILY TRANSCRIPTIONAL REGULATORY PROTEIN"/>
    <property type="match status" value="1"/>
</dbReference>
<evidence type="ECO:0000313" key="7">
    <source>
        <dbReference type="EMBL" id="SDL90694.1"/>
    </source>
</evidence>
<dbReference type="GO" id="GO:0003677">
    <property type="term" value="F:DNA binding"/>
    <property type="evidence" value="ECO:0007669"/>
    <property type="project" value="UniProtKB-KW"/>
</dbReference>
<dbReference type="STRING" id="482461.SAMN05216244_1179"/>
<dbReference type="GO" id="GO:0003700">
    <property type="term" value="F:DNA-binding transcription factor activity"/>
    <property type="evidence" value="ECO:0007669"/>
    <property type="project" value="TreeGrafter"/>
</dbReference>
<keyword evidence="2" id="KW-0238">DNA-binding</keyword>